<dbReference type="Proteomes" id="UP000000657">
    <property type="component" value="Chromosome"/>
</dbReference>
<protein>
    <submittedName>
        <fullName evidence="2">Uncharacterized protein</fullName>
    </submittedName>
</protein>
<dbReference type="EMBL" id="CT573213">
    <property type="protein sequence ID" value="CAJ60152.1"/>
    <property type="molecule type" value="Genomic_DNA"/>
</dbReference>
<feature type="region of interest" description="Disordered" evidence="1">
    <location>
        <begin position="33"/>
        <end position="70"/>
    </location>
</feature>
<evidence type="ECO:0000313" key="2">
    <source>
        <dbReference type="EMBL" id="CAJ60152.1"/>
    </source>
</evidence>
<keyword evidence="3" id="KW-1185">Reference proteome</keyword>
<feature type="compositionally biased region" description="Pro residues" evidence="1">
    <location>
        <begin position="48"/>
        <end position="57"/>
    </location>
</feature>
<dbReference type="KEGG" id="fal:FRAAL1496"/>
<sequence length="70" mass="7530">MASRGHRTTPLGAGFNGVRIAKLARFRVGRPRYPFPGIHPENASLPGVPRPGRPGPDAPKRHAGPLCRLD</sequence>
<proteinExistence type="predicted"/>
<organism evidence="2 3">
    <name type="scientific">Frankia alni (strain DSM 45986 / CECT 9034 / ACN14a)</name>
    <dbReference type="NCBI Taxonomy" id="326424"/>
    <lineage>
        <taxon>Bacteria</taxon>
        <taxon>Bacillati</taxon>
        <taxon>Actinomycetota</taxon>
        <taxon>Actinomycetes</taxon>
        <taxon>Frankiales</taxon>
        <taxon>Frankiaceae</taxon>
        <taxon>Frankia</taxon>
    </lineage>
</organism>
<evidence type="ECO:0000256" key="1">
    <source>
        <dbReference type="SAM" id="MobiDB-lite"/>
    </source>
</evidence>
<evidence type="ECO:0000313" key="3">
    <source>
        <dbReference type="Proteomes" id="UP000000657"/>
    </source>
</evidence>
<gene>
    <name evidence="2" type="ordered locus">FRAAL1496</name>
</gene>
<accession>Q0RQM2</accession>
<dbReference type="HOGENOM" id="CLU_2751929_0_0_11"/>
<reference evidence="2 3" key="1">
    <citation type="journal article" date="2007" name="Genome Res.">
        <title>Genome characteristics of facultatively symbiotic Frankia sp. strains reflect host range and host plant biogeography.</title>
        <authorList>
            <person name="Normand P."/>
            <person name="Lapierre P."/>
            <person name="Tisa L.S."/>
            <person name="Gogarten J.P."/>
            <person name="Alloisio N."/>
            <person name="Bagnarol E."/>
            <person name="Bassi C.A."/>
            <person name="Berry A.M."/>
            <person name="Bickhart D.M."/>
            <person name="Choisne N."/>
            <person name="Couloux A."/>
            <person name="Cournoyer B."/>
            <person name="Cruveiller S."/>
            <person name="Daubin V."/>
            <person name="Demange N."/>
            <person name="Francino M.P."/>
            <person name="Goltsman E."/>
            <person name="Huang Y."/>
            <person name="Kopp O.R."/>
            <person name="Labarre L."/>
            <person name="Lapidus A."/>
            <person name="Lavire C."/>
            <person name="Marechal J."/>
            <person name="Martinez M."/>
            <person name="Mastronunzio J.E."/>
            <person name="Mullin B.C."/>
            <person name="Niemann J."/>
            <person name="Pujic P."/>
            <person name="Rawnsley T."/>
            <person name="Rouy Z."/>
            <person name="Schenowitz C."/>
            <person name="Sellstedt A."/>
            <person name="Tavares F."/>
            <person name="Tomkins J.P."/>
            <person name="Vallenet D."/>
            <person name="Valverde C."/>
            <person name="Wall L.G."/>
            <person name="Wang Y."/>
            <person name="Medigue C."/>
            <person name="Benson D.R."/>
        </authorList>
    </citation>
    <scope>NUCLEOTIDE SEQUENCE [LARGE SCALE GENOMIC DNA]</scope>
    <source>
        <strain evidence="3">DSM 45986 / CECT 9034 / ACN14a</strain>
    </source>
</reference>
<name>Q0RQM2_FRAAA</name>
<dbReference type="AlphaFoldDB" id="Q0RQM2"/>